<keyword evidence="7 14" id="KW-0812">Transmembrane</keyword>
<keyword evidence="8 14" id="KW-0256">Endoplasmic reticulum</keyword>
<gene>
    <name evidence="15" type="primary">ALG3</name>
    <name evidence="15" type="ORF">LTR24_003841</name>
</gene>
<dbReference type="Proteomes" id="UP001345013">
    <property type="component" value="Unassembled WGS sequence"/>
</dbReference>
<evidence type="ECO:0000256" key="13">
    <source>
        <dbReference type="ARBA" id="ARBA00093457"/>
    </source>
</evidence>
<evidence type="ECO:0000313" key="16">
    <source>
        <dbReference type="Proteomes" id="UP001345013"/>
    </source>
</evidence>
<accession>A0ABR0KFR1</accession>
<evidence type="ECO:0000256" key="4">
    <source>
        <dbReference type="ARBA" id="ARBA00015561"/>
    </source>
</evidence>
<feature type="transmembrane region" description="Helical" evidence="14">
    <location>
        <begin position="169"/>
        <end position="187"/>
    </location>
</feature>
<evidence type="ECO:0000256" key="7">
    <source>
        <dbReference type="ARBA" id="ARBA00022692"/>
    </source>
</evidence>
<name>A0ABR0KFR1_9EURO</name>
<evidence type="ECO:0000256" key="12">
    <source>
        <dbReference type="ARBA" id="ARBA00049506"/>
    </source>
</evidence>
<dbReference type="PANTHER" id="PTHR12646">
    <property type="entry name" value="NOT56 - RELATED"/>
    <property type="match status" value="1"/>
</dbReference>
<evidence type="ECO:0000256" key="5">
    <source>
        <dbReference type="ARBA" id="ARBA00022676"/>
    </source>
</evidence>
<proteinExistence type="inferred from homology"/>
<dbReference type="EC" id="2.4.1.258" evidence="3 14"/>
<keyword evidence="5 14" id="KW-0328">Glycosyltransferase</keyword>
<feature type="transmembrane region" description="Helical" evidence="14">
    <location>
        <begin position="207"/>
        <end position="227"/>
    </location>
</feature>
<evidence type="ECO:0000256" key="14">
    <source>
        <dbReference type="RuleBase" id="RU364047"/>
    </source>
</evidence>
<comment type="subcellular location">
    <subcellularLocation>
        <location evidence="1 14">Endoplasmic reticulum membrane</location>
        <topology evidence="1 14">Multi-pass membrane protein</topology>
    </subcellularLocation>
</comment>
<feature type="transmembrane region" description="Helical" evidence="14">
    <location>
        <begin position="141"/>
        <end position="162"/>
    </location>
</feature>
<evidence type="ECO:0000313" key="15">
    <source>
        <dbReference type="EMBL" id="KAK5094032.1"/>
    </source>
</evidence>
<dbReference type="InterPro" id="IPR007873">
    <property type="entry name" value="Glycosyltransferase_ALG3"/>
</dbReference>
<dbReference type="EMBL" id="JAVRRG010000037">
    <property type="protein sequence ID" value="KAK5094032.1"/>
    <property type="molecule type" value="Genomic_DNA"/>
</dbReference>
<evidence type="ECO:0000256" key="11">
    <source>
        <dbReference type="ARBA" id="ARBA00044743"/>
    </source>
</evidence>
<keyword evidence="10 14" id="KW-0472">Membrane</keyword>
<evidence type="ECO:0000256" key="1">
    <source>
        <dbReference type="ARBA" id="ARBA00004477"/>
    </source>
</evidence>
<comment type="caution">
    <text evidence="15">The sequence shown here is derived from an EMBL/GenBank/DDBJ whole genome shotgun (WGS) entry which is preliminary data.</text>
</comment>
<reference evidence="15 16" key="1">
    <citation type="submission" date="2023-08" db="EMBL/GenBank/DDBJ databases">
        <title>Black Yeasts Isolated from many extreme environments.</title>
        <authorList>
            <person name="Coleine C."/>
            <person name="Stajich J.E."/>
            <person name="Selbmann L."/>
        </authorList>
    </citation>
    <scope>NUCLEOTIDE SEQUENCE [LARGE SCALE GENOMIC DNA]</scope>
    <source>
        <strain evidence="15 16">CCFEE 5885</strain>
    </source>
</reference>
<comment type="catalytic activity">
    <reaction evidence="12 14">
        <text>an alpha-D-Man-(1-&gt;2)-alpha-D-Man-(1-&gt;2)-alpha-D-Man-(1-&gt;3)-[alpha-D-Man-(1-&gt;6)]-beta-D-Man-(1-&gt;4)-beta-D-GlcNAc-(1-&gt;4)-alpha-D-GlcNAc-diphospho-di-trans,poly-cis-dolichol + a di-trans,poly-cis-dolichyl beta-D-mannosyl phosphate = an alpha-D-Man-(1-&gt;2)-alpha-D-Man-(1-&gt;2)-alpha-D-Man-(1-&gt;3)-[alpha-D-Man-(1-&gt;3)-alpha-D-Man-(1-&gt;6)]-beta-D-Man-(1-&gt;4)-beta-D-GlcNAc-(1-&gt;4)-alpha-D-GlcNAc-diphospho-di-trans,poly-cis-dolichol + a di-trans,poly-cis-dolichyl phosphate + H(+)</text>
        <dbReference type="Rhea" id="RHEA:29527"/>
        <dbReference type="Rhea" id="RHEA-COMP:19498"/>
        <dbReference type="Rhea" id="RHEA-COMP:19501"/>
        <dbReference type="Rhea" id="RHEA-COMP:19516"/>
        <dbReference type="Rhea" id="RHEA-COMP:19517"/>
        <dbReference type="ChEBI" id="CHEBI:15378"/>
        <dbReference type="ChEBI" id="CHEBI:57683"/>
        <dbReference type="ChEBI" id="CHEBI:58211"/>
        <dbReference type="ChEBI" id="CHEBI:132515"/>
        <dbReference type="ChEBI" id="CHEBI:132516"/>
        <dbReference type="EC" id="2.4.1.258"/>
    </reaction>
    <physiologicalReaction direction="left-to-right" evidence="12 14">
        <dbReference type="Rhea" id="RHEA:29528"/>
    </physiologicalReaction>
</comment>
<evidence type="ECO:0000256" key="3">
    <source>
        <dbReference type="ARBA" id="ARBA00011964"/>
    </source>
</evidence>
<keyword evidence="16" id="KW-1185">Reference proteome</keyword>
<keyword evidence="9 14" id="KW-1133">Transmembrane helix</keyword>
<comment type="function">
    <text evidence="11 14">Dol-P-Man:Man(5)GlcNAc(2)-PP-Dol alpha-1,3-mannosyltransferase that operates in the biosynthetic pathway of dolichol-linked oligosaccharides, the glycan precursors employed in protein asparagine (N)-glycosylation. The assembly of dolichol-linked oligosaccharides begins on the cytosolic side of the endoplasmic reticulum membrane and finishes in its lumen. The sequential addition of sugars to dolichol pyrophosphate produces dolichol-linked oligosaccharides containing fourteen sugars, including two GlcNAcs, nine mannoses and three glucoses. Once assembled, the oligosaccharide is transferred from the lipid to nascent proteins by oligosaccharyltransferases. In the lumen of the endoplasmic reticulum, adds the first dolichyl beta-D-mannosyl phosphate derived mannose in an alpha-1,3 linkage to Man(5)GlcNAc(2)-PP-dolichol to produce Man(6)GlcNAc(2)-PP-dolichol.</text>
</comment>
<dbReference type="Pfam" id="PF05208">
    <property type="entry name" value="ALG3"/>
    <property type="match status" value="1"/>
</dbReference>
<feature type="transmembrane region" description="Helical" evidence="14">
    <location>
        <begin position="104"/>
        <end position="121"/>
    </location>
</feature>
<keyword evidence="6 14" id="KW-0808">Transferase</keyword>
<dbReference type="PANTHER" id="PTHR12646:SF0">
    <property type="entry name" value="DOL-P-MAN:MAN(5)GLCNAC(2)-PP-DOL ALPHA-1,3-MANNOSYLTRANSFERASE"/>
    <property type="match status" value="1"/>
</dbReference>
<sequence>MASLYNNAVLALTDPGHTRWIAACLVFADAILCAGIVTRIPYTEIDWETYMIQVSKFLPPSYESNYAKLTGPTGPCVYPALHVYIHSLLYYITDKGQDIKLAQIIYTGLYLSTLALVLASYKRANAPPWLLLPLVLSKRLHSIFLLRLFNDCWATFFFWLSVYGATRQLWSVMVVSWTIALGVKMTMLLPLPALGAILVQGAGTGPAIFWGTVSSVLTFGSAAPFMGREETPVYLRQAFDLGRQFMYKWTVNWKFISEEDFLSKPFAYSLLVMHATILLAFLQYKWVRPSSTGLVHFVKKHLLYMNIKNTEQARISTRLTPQFVMDALLGSVVIGLLCARSLHYQFYAHLGWVTPYIMWRSDAHPVLVVGVWALQEVGWLIYPQSQWGSLTVVLLLALQVASCWKSPAFRYAPIVTAEQENKVR</sequence>
<dbReference type="GO" id="GO:0052925">
    <property type="term" value="F:dol-P-Man:Man(5)GlcNAc(2)-PP-Dol alpha-1,3-mannosyltransferase activity"/>
    <property type="evidence" value="ECO:0007669"/>
    <property type="project" value="UniProtKB-EC"/>
</dbReference>
<evidence type="ECO:0000256" key="8">
    <source>
        <dbReference type="ARBA" id="ARBA00022824"/>
    </source>
</evidence>
<feature type="transmembrane region" description="Helical" evidence="14">
    <location>
        <begin position="20"/>
        <end position="42"/>
    </location>
</feature>
<organism evidence="15 16">
    <name type="scientific">Lithohypha guttulata</name>
    <dbReference type="NCBI Taxonomy" id="1690604"/>
    <lineage>
        <taxon>Eukaryota</taxon>
        <taxon>Fungi</taxon>
        <taxon>Dikarya</taxon>
        <taxon>Ascomycota</taxon>
        <taxon>Pezizomycotina</taxon>
        <taxon>Eurotiomycetes</taxon>
        <taxon>Chaetothyriomycetidae</taxon>
        <taxon>Chaetothyriales</taxon>
        <taxon>Trichomeriaceae</taxon>
        <taxon>Lithohypha</taxon>
    </lineage>
</organism>
<comment type="pathway">
    <text evidence="2 14">Protein modification; protein glycosylation.</text>
</comment>
<comment type="similarity">
    <text evidence="13">Belongs to the glycosyltransferase ALG3 family.</text>
</comment>
<evidence type="ECO:0000256" key="10">
    <source>
        <dbReference type="ARBA" id="ARBA00023136"/>
    </source>
</evidence>
<evidence type="ECO:0000256" key="9">
    <source>
        <dbReference type="ARBA" id="ARBA00022989"/>
    </source>
</evidence>
<evidence type="ECO:0000256" key="2">
    <source>
        <dbReference type="ARBA" id="ARBA00004922"/>
    </source>
</evidence>
<evidence type="ECO:0000256" key="6">
    <source>
        <dbReference type="ARBA" id="ARBA00022679"/>
    </source>
</evidence>
<protein>
    <recommendedName>
        <fullName evidence="4 14">Dol-P-Man:Man(5)GlcNAc(2)-PP-Dol alpha-1,3-mannosyltransferase</fullName>
        <ecNumber evidence="3 14">2.4.1.258</ecNumber>
    </recommendedName>
    <alternativeName>
        <fullName evidence="14">Dol-P-Man-dependent alpha(1-3)-mannosyltransferase</fullName>
    </alternativeName>
</protein>